<proteinExistence type="predicted"/>
<gene>
    <name evidence="1" type="ORF">A8L45_00805</name>
</gene>
<keyword evidence="2" id="KW-1185">Reference proteome</keyword>
<dbReference type="EMBL" id="LYBM01000001">
    <property type="protein sequence ID" value="ODA36175.1"/>
    <property type="molecule type" value="Genomic_DNA"/>
</dbReference>
<accession>A0A1C3ESI9</accession>
<dbReference type="RefSeq" id="WP_068898213.1">
    <property type="nucleotide sequence ID" value="NZ_JBHUIF010000002.1"/>
</dbReference>
<dbReference type="Proteomes" id="UP000094936">
    <property type="component" value="Unassembled WGS sequence"/>
</dbReference>
<evidence type="ECO:0000313" key="2">
    <source>
        <dbReference type="Proteomes" id="UP000094936"/>
    </source>
</evidence>
<evidence type="ECO:0000313" key="1">
    <source>
        <dbReference type="EMBL" id="ODA36175.1"/>
    </source>
</evidence>
<comment type="caution">
    <text evidence="1">The sequence shown here is derived from an EMBL/GenBank/DDBJ whole genome shotgun (WGS) entry which is preliminary data.</text>
</comment>
<name>A0A1C3ESI9_9GAMM</name>
<dbReference type="STRING" id="1080227.A8L45_00805"/>
<dbReference type="AlphaFoldDB" id="A0A1C3ESI9"/>
<reference evidence="1 2" key="1">
    <citation type="submission" date="2016-05" db="EMBL/GenBank/DDBJ databases">
        <title>Genomic Taxonomy of the Vibrionaceae.</title>
        <authorList>
            <person name="Gomez-Gil B."/>
            <person name="Enciso-Ibarra J."/>
        </authorList>
    </citation>
    <scope>NUCLEOTIDE SEQUENCE [LARGE SCALE GENOMIC DNA]</scope>
    <source>
        <strain evidence="1 2">CAIM 1920</strain>
    </source>
</reference>
<evidence type="ECO:0008006" key="3">
    <source>
        <dbReference type="Google" id="ProtNLM"/>
    </source>
</evidence>
<organism evidence="1 2">
    <name type="scientific">Veronia pacifica</name>
    <dbReference type="NCBI Taxonomy" id="1080227"/>
    <lineage>
        <taxon>Bacteria</taxon>
        <taxon>Pseudomonadati</taxon>
        <taxon>Pseudomonadota</taxon>
        <taxon>Gammaproteobacteria</taxon>
        <taxon>Vibrionales</taxon>
        <taxon>Vibrionaceae</taxon>
        <taxon>Veronia</taxon>
    </lineage>
</organism>
<protein>
    <recommendedName>
        <fullName evidence="3">Ferric siderophore reductase C-terminal domain-containing protein</fullName>
    </recommendedName>
</protein>
<sequence>MKNENDTCGRALLSGLSRYPEIAFVDAEQADFNYETDECADLYQALRINQPDASRSYLAVNFWRQLIWQPIYLNVASCYHYQASINVDQFSQRRMQHRLYGIHLEACEQHEKQDTAVQASLNAIAQCLSQCFVRLRQCCHLSEGQSHRIAADMVAHALLGVSGLERSLLHDALLSWQRALFNNTPTSYVTEENHLRVKLASCCLHLQVDPENPCFSCPKSLSRRKQNVI</sequence>
<dbReference type="OrthoDB" id="7942745at2"/>